<name>A0A4U8Z2Q2_METTU</name>
<sequence>MKSADAGAAPVQFPGHVHEAAEIAAKKQVGFRRFDVFFAFASTIAFEIDGYLTQNVPPKPQQD</sequence>
<dbReference type="Proteomes" id="UP000294360">
    <property type="component" value="Chromosome"/>
</dbReference>
<evidence type="ECO:0000313" key="2">
    <source>
        <dbReference type="Proteomes" id="UP000294360"/>
    </source>
</evidence>
<evidence type="ECO:0000313" key="1">
    <source>
        <dbReference type="EMBL" id="VFU09653.1"/>
    </source>
</evidence>
<dbReference type="KEGG" id="mtun:MTUNDRAET4_2766"/>
<dbReference type="EMBL" id="LR536450">
    <property type="protein sequence ID" value="VFU09653.1"/>
    <property type="molecule type" value="Genomic_DNA"/>
</dbReference>
<gene>
    <name evidence="1" type="ORF">MTUNDRAET4_2766</name>
</gene>
<proteinExistence type="predicted"/>
<protein>
    <submittedName>
        <fullName evidence="1">Uncharacterized protein</fullName>
    </submittedName>
</protein>
<dbReference type="AlphaFoldDB" id="A0A4U8Z2Q2"/>
<accession>A0A4U8Z2Q2</accession>
<reference evidence="1 2" key="1">
    <citation type="submission" date="2019-03" db="EMBL/GenBank/DDBJ databases">
        <authorList>
            <person name="Kox A.R. M."/>
        </authorList>
    </citation>
    <scope>NUCLEOTIDE SEQUENCE [LARGE SCALE GENOMIC DNA]</scope>
    <source>
        <strain evidence="1">MTUNDRAET4 annotated genome</strain>
    </source>
</reference>
<organism evidence="1 2">
    <name type="scientific">Methylocella tundrae</name>
    <dbReference type="NCBI Taxonomy" id="227605"/>
    <lineage>
        <taxon>Bacteria</taxon>
        <taxon>Pseudomonadati</taxon>
        <taxon>Pseudomonadota</taxon>
        <taxon>Alphaproteobacteria</taxon>
        <taxon>Hyphomicrobiales</taxon>
        <taxon>Beijerinckiaceae</taxon>
        <taxon>Methylocella</taxon>
    </lineage>
</organism>